<proteinExistence type="predicted"/>
<evidence type="ECO:0000313" key="3">
    <source>
        <dbReference type="EMBL" id="MDC7226537.1"/>
    </source>
</evidence>
<evidence type="ECO:0000259" key="2">
    <source>
        <dbReference type="Pfam" id="PF13860"/>
    </source>
</evidence>
<dbReference type="Gene3D" id="2.60.40.4070">
    <property type="match status" value="1"/>
</dbReference>
<reference evidence="3 4" key="1">
    <citation type="submission" date="2022-12" db="EMBL/GenBank/DDBJ databases">
        <title>Metagenome assembled genome from gulf of manar.</title>
        <authorList>
            <person name="Kohli P."/>
            <person name="Pk S."/>
            <person name="Venkata Ramana C."/>
            <person name="Sasikala C."/>
        </authorList>
    </citation>
    <scope>NUCLEOTIDE SEQUENCE [LARGE SCALE GENOMIC DNA]</scope>
    <source>
        <strain evidence="3">JB008</strain>
    </source>
</reference>
<feature type="non-terminal residue" evidence="3">
    <location>
        <position position="1"/>
    </location>
</feature>
<name>A0AAJ1IC42_9SPIO</name>
<feature type="region of interest" description="Disordered" evidence="1">
    <location>
        <begin position="851"/>
        <end position="870"/>
    </location>
</feature>
<gene>
    <name evidence="3" type="ORF">PQJ61_07210</name>
</gene>
<dbReference type="InterPro" id="IPR025965">
    <property type="entry name" value="FlgD/Vpr_Ig-like"/>
</dbReference>
<evidence type="ECO:0000313" key="4">
    <source>
        <dbReference type="Proteomes" id="UP001221217"/>
    </source>
</evidence>
<comment type="caution">
    <text evidence="3">The sequence shown here is derived from an EMBL/GenBank/DDBJ whole genome shotgun (WGS) entry which is preliminary data.</text>
</comment>
<accession>A0AAJ1IC42</accession>
<dbReference type="EMBL" id="JAQQAL010000013">
    <property type="protein sequence ID" value="MDC7226537.1"/>
    <property type="molecule type" value="Genomic_DNA"/>
</dbReference>
<sequence length="1450" mass="152708">NLDYDAGTTIGINAGIDISGTADIDSTGVTTIAAAGNITADGAVTFGAALTGQLTTSGDIVTSDDNVTFTRAVTLGGNVDIDTTGTTAGNILFSSTVATGGHNLSLDGGENGNITLSDALTGGGDVVVRDGNVQSYQALTVHSLDIQDATTSVTFGAAVAATTTIDVLSGGTIVQNGAVTSGTNLDYDANGTIGINDGITISGTADIDSTGVTTIAAAGDITADGAVTFGATLTGQLTTSGDIVTSDDNVTFTRPVTLGGDVVINSDTGPGNITFSSTVDGNNILTLSAGTGILNINGVVGGNAALNHVRLMSAGNFTSTATLIDMSNQDLYIDADGYTIELLLDLSVKRFVFYSGTLDFNGNTITTESDFVAYGSAYDDEDGERTSTPDTVLLVDNTFFAYPDESGLLMALPGTLNAAFGDMNGATIDVSTNGNFYLNGADMNNGGFGNTGDWTLKIRDNSGTTNPVLDTDPGDDETDWPFGSIYAAAFNADVDHCQASGGTVMADTANGVTDGGNNLNWDFSHPYITNYETIFDNVIRVTFSEAIENSNDEISTAVAASGVWTNVGATAFTETYVDNSDGTTDAVPYNFTSTDGEGDLTTFYLFVPRAALTWNTDATGTSAGAAGSSDRDGNHQTTIADLSMLKGVFFDAAGHNLVQNYGENGVNECDGTGVETFTDKCRPALIAVAAGRADHQVSGSDEIYDAHNMFHLRYSEPVNIGDDLDYAIGAGTPPENDRAEETFGAGEHGGHMLESGSDVLVEGYFTYPGIFKSGSKDGNDAINSIYRGGAENPSGDYGLTIFVAGYRTANTVPFPGYLGDPDETLSAHTPNTDPVGLSASAVDNSYITDADGNAVEPSDETYRSFTSPLTASDESVDDPVITDIVSDMAPGVAAGITMSGAVTFHNGWDVDPPTFSEYVDGDAAIPETGYYEIVSDIDGATGLINVLEFFIRDNESGQIGWVSTGAGEMHLDHENMHGVRDSSYANYDYGLGLVQPYLAIEISDINDDAHTSDNNAGFDTMTFNNIFSDTAVDELVNEADDPYFALNINNFGHSWDSLTSLEIKYDANAGLITDLAGNIIYSVDIPIAGVERILPVIDLALASVGDDKIYVQFSEPVFGVAAAPIDENDFTFDPLSITITSIEPISYYNGGITEAWFHLSSELTADIAFSGKIIPVADQIYDQVSNIMSDTATHRATDIGLGLMEPVWAMDDIHNDSLYGDVDNSLRDFDGTGYLTDSDITIEASIAAESYTGLSTSLYYDVEPDDSVVSSGFWLPTYNNAIVPDSNEEARSVLAYRSTGSVRDYLLPSEDSEIESGAEVEFLLKLGDLFCAQLLDSTDPRTLLPWSFIIKDVTRQAAGVNIMNNIINPENGEKTIINYEIAEAGMVVINVFNLGGDLVDVIHRGAQGSGNYSYTWDGRNRAGNDVARGVYFIRVVGPDIDEFRKVMVVK</sequence>
<feature type="domain" description="FlgD/Vpr Ig-like" evidence="2">
    <location>
        <begin position="1383"/>
        <end position="1436"/>
    </location>
</feature>
<dbReference type="Pfam" id="PF13860">
    <property type="entry name" value="FlgD_ig"/>
    <property type="match status" value="1"/>
</dbReference>
<protein>
    <submittedName>
        <fullName evidence="3">FlgD immunoglobulin-like domain containing protein</fullName>
    </submittedName>
</protein>
<dbReference type="Proteomes" id="UP001221217">
    <property type="component" value="Unassembled WGS sequence"/>
</dbReference>
<evidence type="ECO:0000256" key="1">
    <source>
        <dbReference type="SAM" id="MobiDB-lite"/>
    </source>
</evidence>
<organism evidence="3 4">
    <name type="scientific">Candidatus Thalassospirochaeta sargassi</name>
    <dbReference type="NCBI Taxonomy" id="3119039"/>
    <lineage>
        <taxon>Bacteria</taxon>
        <taxon>Pseudomonadati</taxon>
        <taxon>Spirochaetota</taxon>
        <taxon>Spirochaetia</taxon>
        <taxon>Spirochaetales</taxon>
        <taxon>Spirochaetaceae</taxon>
        <taxon>Candidatus Thalassospirochaeta</taxon>
    </lineage>
</organism>